<dbReference type="Gene3D" id="3.30.1150.10">
    <property type="match status" value="1"/>
</dbReference>
<reference evidence="3" key="1">
    <citation type="submission" date="2017-01" db="EMBL/GenBank/DDBJ databases">
        <authorList>
            <person name="Varghese N."/>
            <person name="Submissions S."/>
        </authorList>
    </citation>
    <scope>NUCLEOTIDE SEQUENCE [LARGE SCALE GENOMIC DNA]</scope>
    <source>
        <strain evidence="3">UM1</strain>
    </source>
</reference>
<dbReference type="Proteomes" id="UP000241788">
    <property type="component" value="Unassembled WGS sequence"/>
</dbReference>
<feature type="signal peptide" evidence="1">
    <location>
        <begin position="1"/>
        <end position="20"/>
    </location>
</feature>
<organism evidence="2 3">
    <name type="scientific">Solilutibacter tolerans</name>
    <dbReference type="NCBI Taxonomy" id="1604334"/>
    <lineage>
        <taxon>Bacteria</taxon>
        <taxon>Pseudomonadati</taxon>
        <taxon>Pseudomonadota</taxon>
        <taxon>Gammaproteobacteria</taxon>
        <taxon>Lysobacterales</taxon>
        <taxon>Lysobacteraceae</taxon>
        <taxon>Solilutibacter</taxon>
    </lineage>
</organism>
<evidence type="ECO:0008006" key="4">
    <source>
        <dbReference type="Google" id="ProtNLM"/>
    </source>
</evidence>
<dbReference type="STRING" id="1604334.SAMN05421546_1607"/>
<dbReference type="EMBL" id="FTLW01000003">
    <property type="protein sequence ID" value="SIQ62796.1"/>
    <property type="molecule type" value="Genomic_DNA"/>
</dbReference>
<name>A0A1N6UBY5_9GAMM</name>
<gene>
    <name evidence="2" type="ORF">SAMN05421546_1607</name>
</gene>
<dbReference type="AlphaFoldDB" id="A0A1N6UBY5"/>
<proteinExistence type="predicted"/>
<keyword evidence="1" id="KW-0732">Signal</keyword>
<keyword evidence="3" id="KW-1185">Reference proteome</keyword>
<accession>A0A1N6UBY5</accession>
<evidence type="ECO:0000256" key="1">
    <source>
        <dbReference type="SAM" id="SignalP"/>
    </source>
</evidence>
<protein>
    <recommendedName>
        <fullName evidence="4">TonB C-terminal domain-containing protein</fullName>
    </recommendedName>
</protein>
<feature type="chain" id="PRO_5012591164" description="TonB C-terminal domain-containing protein" evidence="1">
    <location>
        <begin position="21"/>
        <end position="197"/>
    </location>
</feature>
<evidence type="ECO:0000313" key="3">
    <source>
        <dbReference type="Proteomes" id="UP000241788"/>
    </source>
</evidence>
<sequence length="197" mass="20908">MRPAAILFAAMVLASGQLMAQNNGARIVEEGGLGKSFDLAPGAVLAAPGYPQTYVNTGDDVCIALGYTVKPDGTTSDFRILNAWSSDRAAAEQQKRYLESFAGAAANAVSQWRFVPKDAEVSGAVQTVATIAFKGSGATEGLADRCRIASLAVHYGHRKADREFRQSMVAQGNYNDTLASMRGQAAAVMSRSERRGR</sequence>
<evidence type="ECO:0000313" key="2">
    <source>
        <dbReference type="EMBL" id="SIQ62796.1"/>
    </source>
</evidence>